<dbReference type="Proteomes" id="UP001259982">
    <property type="component" value="Unassembled WGS sequence"/>
</dbReference>
<name>A0ABU3B815_9GAMM</name>
<protein>
    <submittedName>
        <fullName evidence="1">Uncharacterized protein</fullName>
    </submittedName>
</protein>
<gene>
    <name evidence="1" type="ORF">RM531_09015</name>
</gene>
<accession>A0ABU3B815</accession>
<dbReference type="RefSeq" id="WP_311658776.1">
    <property type="nucleotide sequence ID" value="NZ_JAVRHY010000006.1"/>
</dbReference>
<reference evidence="1 2" key="1">
    <citation type="submission" date="2023-09" db="EMBL/GenBank/DDBJ databases">
        <authorList>
            <person name="Rey-Velasco X."/>
        </authorList>
    </citation>
    <scope>NUCLEOTIDE SEQUENCE [LARGE SCALE GENOMIC DNA]</scope>
    <source>
        <strain evidence="1 2">P385</strain>
    </source>
</reference>
<dbReference type="EMBL" id="JAVRHY010000006">
    <property type="protein sequence ID" value="MDT0618619.1"/>
    <property type="molecule type" value="Genomic_DNA"/>
</dbReference>
<evidence type="ECO:0000313" key="1">
    <source>
        <dbReference type="EMBL" id="MDT0618619.1"/>
    </source>
</evidence>
<comment type="caution">
    <text evidence="1">The sequence shown here is derived from an EMBL/GenBank/DDBJ whole genome shotgun (WGS) entry which is preliminary data.</text>
</comment>
<proteinExistence type="predicted"/>
<sequence>MTDIHELEDGTFQVELPNGRLSTSDSPQALQQLIDELNQQHKDETLFLEAWKVAVRYAGARFFAIDVTDTEHASDKEQLRPDLDAIKEGIGALSGGEKRFLVAVYSFFNRQVARDLADEFGIEGNPGELAAHLDRDRLDVITTLMRHYTGW</sequence>
<organism evidence="1 2">
    <name type="scientific">Spectribacter acetivorans</name>
    <dbReference type="NCBI Taxonomy" id="3075603"/>
    <lineage>
        <taxon>Bacteria</taxon>
        <taxon>Pseudomonadati</taxon>
        <taxon>Pseudomonadota</taxon>
        <taxon>Gammaproteobacteria</taxon>
        <taxon>Salinisphaerales</taxon>
        <taxon>Salinisphaeraceae</taxon>
        <taxon>Spectribacter</taxon>
    </lineage>
</organism>
<evidence type="ECO:0000313" key="2">
    <source>
        <dbReference type="Proteomes" id="UP001259982"/>
    </source>
</evidence>
<keyword evidence="2" id="KW-1185">Reference proteome</keyword>